<protein>
    <submittedName>
        <fullName evidence="2">Acyl carrier protein</fullName>
    </submittedName>
</protein>
<evidence type="ECO:0000313" key="2">
    <source>
        <dbReference type="EMBL" id="NKY32167.1"/>
    </source>
</evidence>
<dbReference type="PROSITE" id="PS50075">
    <property type="entry name" value="CARRIER"/>
    <property type="match status" value="1"/>
</dbReference>
<feature type="domain" description="Carrier" evidence="1">
    <location>
        <begin position="4"/>
        <end position="78"/>
    </location>
</feature>
<comment type="caution">
    <text evidence="2">The sequence shown here is derived from an EMBL/GenBank/DDBJ whole genome shotgun (WGS) entry which is preliminary data.</text>
</comment>
<sequence length="82" mass="8889">MPEVPIRDYIAEFLRTHCDLQFDAIAAQATLADLGLDSLTVLSIIVLVEKKYGVELPDRQVASARTFAELMELLGVSAAPAS</sequence>
<keyword evidence="3" id="KW-1185">Reference proteome</keyword>
<dbReference type="RefSeq" id="WP_068036211.1">
    <property type="nucleotide sequence ID" value="NZ_JAAXOO010000001.1"/>
</dbReference>
<dbReference type="InterPro" id="IPR036736">
    <property type="entry name" value="ACP-like_sf"/>
</dbReference>
<evidence type="ECO:0000313" key="3">
    <source>
        <dbReference type="Proteomes" id="UP000565715"/>
    </source>
</evidence>
<dbReference type="Proteomes" id="UP000565715">
    <property type="component" value="Unassembled WGS sequence"/>
</dbReference>
<reference evidence="2 3" key="1">
    <citation type="submission" date="2020-04" db="EMBL/GenBank/DDBJ databases">
        <title>MicrobeNet Type strains.</title>
        <authorList>
            <person name="Nicholson A.C."/>
        </authorList>
    </citation>
    <scope>NUCLEOTIDE SEQUENCE [LARGE SCALE GENOMIC DNA]</scope>
    <source>
        <strain evidence="2 3">DSM 45078</strain>
    </source>
</reference>
<dbReference type="AlphaFoldDB" id="A0A846X9N0"/>
<dbReference type="Pfam" id="PF00550">
    <property type="entry name" value="PP-binding"/>
    <property type="match status" value="1"/>
</dbReference>
<dbReference type="Gene3D" id="1.10.1200.10">
    <property type="entry name" value="ACP-like"/>
    <property type="match status" value="1"/>
</dbReference>
<proteinExistence type="predicted"/>
<organism evidence="2 3">
    <name type="scientific">Nocardia speluncae</name>
    <dbReference type="NCBI Taxonomy" id="419477"/>
    <lineage>
        <taxon>Bacteria</taxon>
        <taxon>Bacillati</taxon>
        <taxon>Actinomycetota</taxon>
        <taxon>Actinomycetes</taxon>
        <taxon>Mycobacteriales</taxon>
        <taxon>Nocardiaceae</taxon>
        <taxon>Nocardia</taxon>
    </lineage>
</organism>
<dbReference type="EMBL" id="JAAXOO010000001">
    <property type="protein sequence ID" value="NKY32167.1"/>
    <property type="molecule type" value="Genomic_DNA"/>
</dbReference>
<accession>A0A846X9N0</accession>
<dbReference type="SUPFAM" id="SSF47336">
    <property type="entry name" value="ACP-like"/>
    <property type="match status" value="1"/>
</dbReference>
<evidence type="ECO:0000259" key="1">
    <source>
        <dbReference type="PROSITE" id="PS50075"/>
    </source>
</evidence>
<name>A0A846X9N0_9NOCA</name>
<gene>
    <name evidence="2" type="ORF">HGA13_03630</name>
</gene>
<dbReference type="InterPro" id="IPR009081">
    <property type="entry name" value="PP-bd_ACP"/>
</dbReference>